<dbReference type="Pfam" id="PF00583">
    <property type="entry name" value="Acetyltransf_1"/>
    <property type="match status" value="1"/>
</dbReference>
<evidence type="ECO:0000259" key="1">
    <source>
        <dbReference type="PROSITE" id="PS51186"/>
    </source>
</evidence>
<dbReference type="EMBL" id="MSZX01000009">
    <property type="protein sequence ID" value="OPA75283.1"/>
    <property type="molecule type" value="Genomic_DNA"/>
</dbReference>
<dbReference type="OrthoDB" id="9790865at2"/>
<dbReference type="PROSITE" id="PS51186">
    <property type="entry name" value="GNAT"/>
    <property type="match status" value="1"/>
</dbReference>
<gene>
    <name evidence="2" type="ORF">BVG16_22055</name>
</gene>
<dbReference type="STRING" id="1324314.BVG16_22055"/>
<accession>A0A1T2X6R3</accession>
<keyword evidence="3" id="KW-1185">Reference proteome</keyword>
<evidence type="ECO:0000313" key="2">
    <source>
        <dbReference type="EMBL" id="OPA75283.1"/>
    </source>
</evidence>
<dbReference type="Proteomes" id="UP000190188">
    <property type="component" value="Unassembled WGS sequence"/>
</dbReference>
<feature type="domain" description="N-acetyltransferase" evidence="1">
    <location>
        <begin position="2"/>
        <end position="161"/>
    </location>
</feature>
<dbReference type="GO" id="GO:0016747">
    <property type="term" value="F:acyltransferase activity, transferring groups other than amino-acyl groups"/>
    <property type="evidence" value="ECO:0007669"/>
    <property type="project" value="InterPro"/>
</dbReference>
<dbReference type="RefSeq" id="WP_144027453.1">
    <property type="nucleotide sequence ID" value="NZ_MSZX01000009.1"/>
</dbReference>
<protein>
    <submittedName>
        <fullName evidence="2">Histone acetyltransferase</fullName>
    </submittedName>
</protein>
<evidence type="ECO:0000313" key="3">
    <source>
        <dbReference type="Proteomes" id="UP000190188"/>
    </source>
</evidence>
<keyword evidence="2" id="KW-0808">Transferase</keyword>
<dbReference type="CDD" id="cd04301">
    <property type="entry name" value="NAT_SF"/>
    <property type="match status" value="1"/>
</dbReference>
<dbReference type="InterPro" id="IPR050276">
    <property type="entry name" value="MshD_Acetyltransferase"/>
</dbReference>
<sequence length="166" mass="18812">MFQVRPIGEEDIPFLWEMLYESLYVPEGGCPFPRDVIHEPSLSKYVEGWGRIGDYGYIAIDAQGERVGSVIMRFFKESNQGYGYVNEETPELNIAIIDAYRGKGIGTLLLESILEYGKAKQLPAISLSVDPNNYAVKLYERYGFHEIGMVDTSITMILELTNEQRG</sequence>
<reference evidence="2 3" key="1">
    <citation type="submission" date="2017-01" db="EMBL/GenBank/DDBJ databases">
        <title>Genome analysis of Paenibacillus selenitrireducens ES3-24.</title>
        <authorList>
            <person name="Xu D."/>
            <person name="Yao R."/>
            <person name="Zheng S."/>
        </authorList>
    </citation>
    <scope>NUCLEOTIDE SEQUENCE [LARGE SCALE GENOMIC DNA]</scope>
    <source>
        <strain evidence="2 3">ES3-24</strain>
    </source>
</reference>
<dbReference type="Gene3D" id="3.40.630.30">
    <property type="match status" value="1"/>
</dbReference>
<proteinExistence type="predicted"/>
<dbReference type="AlphaFoldDB" id="A0A1T2X6R3"/>
<dbReference type="PANTHER" id="PTHR43617">
    <property type="entry name" value="L-AMINO ACID N-ACETYLTRANSFERASE"/>
    <property type="match status" value="1"/>
</dbReference>
<dbReference type="SUPFAM" id="SSF55729">
    <property type="entry name" value="Acyl-CoA N-acyltransferases (Nat)"/>
    <property type="match status" value="1"/>
</dbReference>
<comment type="caution">
    <text evidence="2">The sequence shown here is derived from an EMBL/GenBank/DDBJ whole genome shotgun (WGS) entry which is preliminary data.</text>
</comment>
<organism evidence="2 3">
    <name type="scientific">Paenibacillus selenitireducens</name>
    <dbReference type="NCBI Taxonomy" id="1324314"/>
    <lineage>
        <taxon>Bacteria</taxon>
        <taxon>Bacillati</taxon>
        <taxon>Bacillota</taxon>
        <taxon>Bacilli</taxon>
        <taxon>Bacillales</taxon>
        <taxon>Paenibacillaceae</taxon>
        <taxon>Paenibacillus</taxon>
    </lineage>
</organism>
<dbReference type="InterPro" id="IPR000182">
    <property type="entry name" value="GNAT_dom"/>
</dbReference>
<name>A0A1T2X6R3_9BACL</name>
<dbReference type="InterPro" id="IPR016181">
    <property type="entry name" value="Acyl_CoA_acyltransferase"/>
</dbReference>